<evidence type="ECO:0000313" key="3">
    <source>
        <dbReference type="Proteomes" id="UP001387364"/>
    </source>
</evidence>
<keyword evidence="2" id="KW-0378">Hydrolase</keyword>
<reference evidence="2 3" key="1">
    <citation type="submission" date="2024-02" db="EMBL/GenBank/DDBJ databases">
        <title>Seven novel Bacillus-like species.</title>
        <authorList>
            <person name="Liu G."/>
        </authorList>
    </citation>
    <scope>NUCLEOTIDE SEQUENCE [LARGE SCALE GENOMIC DNA]</scope>
    <source>
        <strain evidence="2 3">FJAT-52991</strain>
    </source>
</reference>
<accession>A0ABZ2N470</accession>
<dbReference type="InterPro" id="IPR051044">
    <property type="entry name" value="MAG_DAG_Lipase"/>
</dbReference>
<dbReference type="GO" id="GO:0016787">
    <property type="term" value="F:hydrolase activity"/>
    <property type="evidence" value="ECO:0007669"/>
    <property type="project" value="UniProtKB-KW"/>
</dbReference>
<evidence type="ECO:0000313" key="2">
    <source>
        <dbReference type="EMBL" id="WXB92372.1"/>
    </source>
</evidence>
<sequence>MWKWETEQQPRGVIVIVQGALEHHSRYGWLIEMWRKAGFHVVMGDLPGQGITSRAQRGHISTFNDYLTAVKEWVEAAYQFDLPVFLLGHGIGGLITIRLLQELDFEVAGVIASSPCLGMVHTPPKMINMMSHSLNSLTPSFKFSYGVTAEMVTRNEQVIEADKEDSLLINKVSVRWYRELLQAIKVASLKVNDMPNVPLLLMQAGADRIVDRKAVRKWFHQIDLSDMHYKEWPGLYHEIFNEPEREDVFYYAKGFVENQLRLLGYVVDK</sequence>
<dbReference type="InterPro" id="IPR029058">
    <property type="entry name" value="AB_hydrolase_fold"/>
</dbReference>
<dbReference type="EMBL" id="CP147404">
    <property type="protein sequence ID" value="WXB92372.1"/>
    <property type="molecule type" value="Genomic_DNA"/>
</dbReference>
<proteinExistence type="predicted"/>
<evidence type="ECO:0000259" key="1">
    <source>
        <dbReference type="Pfam" id="PF12146"/>
    </source>
</evidence>
<protein>
    <submittedName>
        <fullName evidence="2">Alpha/beta hydrolase</fullName>
    </submittedName>
</protein>
<keyword evidence="3" id="KW-1185">Reference proteome</keyword>
<name>A0ABZ2N470_9BACI</name>
<dbReference type="Proteomes" id="UP001387364">
    <property type="component" value="Chromosome"/>
</dbReference>
<dbReference type="InterPro" id="IPR022742">
    <property type="entry name" value="Hydrolase_4"/>
</dbReference>
<dbReference type="SUPFAM" id="SSF53474">
    <property type="entry name" value="alpha/beta-Hydrolases"/>
    <property type="match status" value="1"/>
</dbReference>
<dbReference type="Gene3D" id="3.40.50.1820">
    <property type="entry name" value="alpha/beta hydrolase"/>
    <property type="match status" value="1"/>
</dbReference>
<dbReference type="Pfam" id="PF12146">
    <property type="entry name" value="Hydrolase_4"/>
    <property type="match status" value="1"/>
</dbReference>
<dbReference type="RefSeq" id="WP_338750803.1">
    <property type="nucleotide sequence ID" value="NZ_CP147404.1"/>
</dbReference>
<gene>
    <name evidence="2" type="ORF">WDJ61_14060</name>
</gene>
<dbReference type="PANTHER" id="PTHR11614">
    <property type="entry name" value="PHOSPHOLIPASE-RELATED"/>
    <property type="match status" value="1"/>
</dbReference>
<feature type="domain" description="Serine aminopeptidase S33" evidence="1">
    <location>
        <begin position="8"/>
        <end position="244"/>
    </location>
</feature>
<organism evidence="2 3">
    <name type="scientific">Bacillus kandeliae</name>
    <dbReference type="NCBI Taxonomy" id="3129297"/>
    <lineage>
        <taxon>Bacteria</taxon>
        <taxon>Bacillati</taxon>
        <taxon>Bacillota</taxon>
        <taxon>Bacilli</taxon>
        <taxon>Bacillales</taxon>
        <taxon>Bacillaceae</taxon>
        <taxon>Bacillus</taxon>
    </lineage>
</organism>